<dbReference type="PIRSF" id="PIRSF002882">
    <property type="entry name" value="VapD"/>
    <property type="match status" value="1"/>
</dbReference>
<comment type="subunit">
    <text evidence="2 6">Homodimer.</text>
</comment>
<evidence type="ECO:0000313" key="7">
    <source>
        <dbReference type="EMBL" id="QIU95099.1"/>
    </source>
</evidence>
<dbReference type="GO" id="GO:0004518">
    <property type="term" value="F:nuclease activity"/>
    <property type="evidence" value="ECO:0007669"/>
    <property type="project" value="UniProtKB-UniRule"/>
</dbReference>
<organism evidence="7 8">
    <name type="scientific">Bacteroides faecium</name>
    <dbReference type="NCBI Taxonomy" id="2715212"/>
    <lineage>
        <taxon>Bacteria</taxon>
        <taxon>Pseudomonadati</taxon>
        <taxon>Bacteroidota</taxon>
        <taxon>Bacteroidia</taxon>
        <taxon>Bacteroidales</taxon>
        <taxon>Bacteroidaceae</taxon>
        <taxon>Bacteroides</taxon>
    </lineage>
</organism>
<protein>
    <recommendedName>
        <fullName evidence="6">Endoribonuclease VapD</fullName>
        <ecNumber evidence="6">3.1.-.-</ecNumber>
    </recommendedName>
</protein>
<keyword evidence="4 6" id="KW-0378">Hydrolase</keyword>
<proteinExistence type="inferred from homology"/>
<dbReference type="KEGG" id="bfc:BacF7301_13530"/>
<reference evidence="7 8" key="1">
    <citation type="submission" date="2020-03" db="EMBL/GenBank/DDBJ databases">
        <title>Genomic analysis of Bacteroides faecium CBA7301.</title>
        <authorList>
            <person name="Kim J."/>
            <person name="Roh S.W."/>
        </authorList>
    </citation>
    <scope>NUCLEOTIDE SEQUENCE [LARGE SCALE GENOMIC DNA]</scope>
    <source>
        <strain evidence="7 8">CBA7301</strain>
    </source>
</reference>
<evidence type="ECO:0000256" key="3">
    <source>
        <dbReference type="ARBA" id="ARBA00022722"/>
    </source>
</evidence>
<dbReference type="GO" id="GO:0003723">
    <property type="term" value="F:RNA binding"/>
    <property type="evidence" value="ECO:0007669"/>
    <property type="project" value="InterPro"/>
</dbReference>
<keyword evidence="8" id="KW-1185">Reference proteome</keyword>
<comment type="similarity">
    <text evidence="1 6">Belongs to the VapD ribonuclease family.</text>
</comment>
<dbReference type="Gene3D" id="3.30.70.240">
    <property type="match status" value="1"/>
</dbReference>
<dbReference type="EMBL" id="CP050831">
    <property type="protein sequence ID" value="QIU95099.1"/>
    <property type="molecule type" value="Genomic_DNA"/>
</dbReference>
<dbReference type="GO" id="GO:0016787">
    <property type="term" value="F:hydrolase activity"/>
    <property type="evidence" value="ECO:0007669"/>
    <property type="project" value="UniProtKB-KW"/>
</dbReference>
<dbReference type="InterPro" id="IPR016368">
    <property type="entry name" value="VapD"/>
</dbReference>
<dbReference type="RefSeq" id="WP_167963578.1">
    <property type="nucleotide sequence ID" value="NZ_CP050831.1"/>
</dbReference>
<keyword evidence="5" id="KW-0843">Virulence</keyword>
<sequence length="93" mass="10936">MFAISFDMVISNLKKHYGEPYNNAYFEIKEVLRRNGFNWVQGSTYLTESDDLGNVIKAIMDLSKIDWFKKSVRDIRGYKVENWSDFTDIVKNA</sequence>
<dbReference type="AlphaFoldDB" id="A0A6H0KPG7"/>
<gene>
    <name evidence="7" type="ORF">BacF7301_13530</name>
</gene>
<evidence type="ECO:0000256" key="6">
    <source>
        <dbReference type="PIRNR" id="PIRNR002882"/>
    </source>
</evidence>
<dbReference type="Proteomes" id="UP000501780">
    <property type="component" value="Chromosome"/>
</dbReference>
<comment type="function">
    <text evidence="6">Cleaves ssRNA, mostly between U:A.</text>
</comment>
<evidence type="ECO:0000256" key="2">
    <source>
        <dbReference type="ARBA" id="ARBA00011738"/>
    </source>
</evidence>
<name>A0A6H0KPG7_9BACE</name>
<evidence type="ECO:0000256" key="1">
    <source>
        <dbReference type="ARBA" id="ARBA00009653"/>
    </source>
</evidence>
<evidence type="ECO:0000256" key="5">
    <source>
        <dbReference type="ARBA" id="ARBA00023026"/>
    </source>
</evidence>
<dbReference type="EC" id="3.1.-.-" evidence="6"/>
<evidence type="ECO:0000256" key="4">
    <source>
        <dbReference type="ARBA" id="ARBA00022801"/>
    </source>
</evidence>
<accession>A0A6H0KPG7</accession>
<evidence type="ECO:0000313" key="8">
    <source>
        <dbReference type="Proteomes" id="UP000501780"/>
    </source>
</evidence>
<keyword evidence="3 6" id="KW-0540">Nuclease</keyword>